<feature type="region of interest" description="Disordered" evidence="1">
    <location>
        <begin position="178"/>
        <end position="211"/>
    </location>
</feature>
<feature type="region of interest" description="Disordered" evidence="1">
    <location>
        <begin position="346"/>
        <end position="446"/>
    </location>
</feature>
<comment type="caution">
    <text evidence="2">The sequence shown here is derived from an EMBL/GenBank/DDBJ whole genome shotgun (WGS) entry which is preliminary data.</text>
</comment>
<feature type="compositionally biased region" description="Basic and acidic residues" evidence="1">
    <location>
        <begin position="231"/>
        <end position="242"/>
    </location>
</feature>
<dbReference type="VEuPathDB" id="FungiDB:G647_07553"/>
<keyword evidence="3" id="KW-1185">Reference proteome</keyword>
<reference evidence="3" key="1">
    <citation type="submission" date="2015-07" db="EMBL/GenBank/DDBJ databases">
        <authorList>
            <person name="Teixeira M.M."/>
            <person name="Souza R.C."/>
            <person name="Almeida L.G."/>
            <person name="Vicente V.A."/>
            <person name="de Hoog S."/>
            <person name="Bocca A.L."/>
            <person name="de Almeida S.R."/>
            <person name="Vasconcelos A.T."/>
            <person name="Felipe M.S."/>
        </authorList>
    </citation>
    <scope>NUCLEOTIDE SEQUENCE [LARGE SCALE GENOMIC DNA]</scope>
    <source>
        <strain evidence="3">KSF</strain>
    </source>
</reference>
<dbReference type="VEuPathDB" id="FungiDB:CLCR_05893"/>
<protein>
    <submittedName>
        <fullName evidence="2">Uncharacterized protein</fullName>
    </submittedName>
</protein>
<dbReference type="OrthoDB" id="4158750at2759"/>
<evidence type="ECO:0000313" key="2">
    <source>
        <dbReference type="EMBL" id="OCT44883.1"/>
    </source>
</evidence>
<feature type="compositionally biased region" description="Polar residues" evidence="1">
    <location>
        <begin position="26"/>
        <end position="37"/>
    </location>
</feature>
<feature type="compositionally biased region" description="Basic and acidic residues" evidence="1">
    <location>
        <begin position="346"/>
        <end position="355"/>
    </location>
</feature>
<feature type="compositionally biased region" description="Low complexity" evidence="1">
    <location>
        <begin position="410"/>
        <end position="423"/>
    </location>
</feature>
<feature type="compositionally biased region" description="Low complexity" evidence="1">
    <location>
        <begin position="245"/>
        <end position="267"/>
    </location>
</feature>
<evidence type="ECO:0000256" key="1">
    <source>
        <dbReference type="SAM" id="MobiDB-lite"/>
    </source>
</evidence>
<sequence length="446" mass="49763">MSINFLYMEPGEQLSGASSPPHGTPDSESSANPSDGGSQHGHGNFKTTDHRARSSWIESGAVELYCQALLSRAHFLFFNSIPEDVEFRTDLFIQGKEALEEAEALCMSDRYSVSDRLMAKCWYIRGFLADVSGDRPGAADCFEQATRLDANNMYTTLKRVRWYRQWQENDQELGDMWSSDIDQSSERGRPLFHHPLGEVESSDGLMRAGTSNSHEFRNSALFDFLKLDITSRPRPQDSRSREVATTVTTSPQPTTPKTPTTLHHSPPIETPPHARASGAVDLFMKQLIEEPSKAIRRASEETHKILMQHVNSPEKDASLLAAAREDRRRAMQEAAEREQIKRLREQLETRRESTAKKTIRRPSRPWADEALLSDTPGIGELDTRFTVGDRSAGSPVSPTLRINTRGVRKSSTPGTPSSGPSSPLRQSAFPPDVDEEEKEGQQPGSD</sequence>
<dbReference type="EMBL" id="LGRB01000020">
    <property type="protein sequence ID" value="OCT44883.1"/>
    <property type="molecule type" value="Genomic_DNA"/>
</dbReference>
<dbReference type="Proteomes" id="UP000094526">
    <property type="component" value="Unassembled WGS sequence"/>
</dbReference>
<accession>A0A1C1C8K9</accession>
<feature type="region of interest" description="Disordered" evidence="1">
    <location>
        <begin position="9"/>
        <end position="49"/>
    </location>
</feature>
<dbReference type="AlphaFoldDB" id="A0A1C1C8K9"/>
<dbReference type="InterPro" id="IPR011990">
    <property type="entry name" value="TPR-like_helical_dom_sf"/>
</dbReference>
<feature type="region of interest" description="Disordered" evidence="1">
    <location>
        <begin position="231"/>
        <end position="274"/>
    </location>
</feature>
<organism evidence="2 3">
    <name type="scientific">Cladophialophora carrionii</name>
    <dbReference type="NCBI Taxonomy" id="86049"/>
    <lineage>
        <taxon>Eukaryota</taxon>
        <taxon>Fungi</taxon>
        <taxon>Dikarya</taxon>
        <taxon>Ascomycota</taxon>
        <taxon>Pezizomycotina</taxon>
        <taxon>Eurotiomycetes</taxon>
        <taxon>Chaetothyriomycetidae</taxon>
        <taxon>Chaetothyriales</taxon>
        <taxon>Herpotrichiellaceae</taxon>
        <taxon>Cladophialophora</taxon>
    </lineage>
</organism>
<dbReference type="SUPFAM" id="SSF48452">
    <property type="entry name" value="TPR-like"/>
    <property type="match status" value="1"/>
</dbReference>
<gene>
    <name evidence="2" type="ORF">CLCR_05893</name>
</gene>
<name>A0A1C1C8K9_9EURO</name>
<evidence type="ECO:0000313" key="3">
    <source>
        <dbReference type="Proteomes" id="UP000094526"/>
    </source>
</evidence>
<proteinExistence type="predicted"/>